<dbReference type="EMBL" id="JBBPFD010000010">
    <property type="protein sequence ID" value="KAK7910505.1"/>
    <property type="molecule type" value="Genomic_DNA"/>
</dbReference>
<name>A0AAW0P8T3_9GOBI</name>
<comment type="caution">
    <text evidence="1">The sequence shown here is derived from an EMBL/GenBank/DDBJ whole genome shotgun (WGS) entry which is preliminary data.</text>
</comment>
<gene>
    <name evidence="1" type="ORF">WMY93_015189</name>
</gene>
<evidence type="ECO:0000313" key="2">
    <source>
        <dbReference type="Proteomes" id="UP001460270"/>
    </source>
</evidence>
<reference evidence="2" key="1">
    <citation type="submission" date="2024-04" db="EMBL/GenBank/DDBJ databases">
        <title>Salinicola lusitanus LLJ914,a marine bacterium isolated from the Okinawa Trough.</title>
        <authorList>
            <person name="Li J."/>
        </authorList>
    </citation>
    <scope>NUCLEOTIDE SEQUENCE [LARGE SCALE GENOMIC DNA]</scope>
</reference>
<protein>
    <submittedName>
        <fullName evidence="1">Uncharacterized protein</fullName>
    </submittedName>
</protein>
<evidence type="ECO:0000313" key="1">
    <source>
        <dbReference type="EMBL" id="KAK7910505.1"/>
    </source>
</evidence>
<keyword evidence="2" id="KW-1185">Reference proteome</keyword>
<dbReference type="Proteomes" id="UP001460270">
    <property type="component" value="Unassembled WGS sequence"/>
</dbReference>
<dbReference type="AlphaFoldDB" id="A0AAW0P8T3"/>
<sequence>MLDRFYCMGYYLILLLGKKKKGKLAAEVLYSLGFKVPPPIESRLLKAFEAVIQLSFEDLVVTPPPIEVDLFSACPLQTRQCTADDTLTSVSFLQQMMEAQVGQHREKSHYE</sequence>
<proteinExistence type="predicted"/>
<organism evidence="1 2">
    <name type="scientific">Mugilogobius chulae</name>
    <name type="common">yellowstripe goby</name>
    <dbReference type="NCBI Taxonomy" id="88201"/>
    <lineage>
        <taxon>Eukaryota</taxon>
        <taxon>Metazoa</taxon>
        <taxon>Chordata</taxon>
        <taxon>Craniata</taxon>
        <taxon>Vertebrata</taxon>
        <taxon>Euteleostomi</taxon>
        <taxon>Actinopterygii</taxon>
        <taxon>Neopterygii</taxon>
        <taxon>Teleostei</taxon>
        <taxon>Neoteleostei</taxon>
        <taxon>Acanthomorphata</taxon>
        <taxon>Gobiaria</taxon>
        <taxon>Gobiiformes</taxon>
        <taxon>Gobioidei</taxon>
        <taxon>Gobiidae</taxon>
        <taxon>Gobionellinae</taxon>
        <taxon>Mugilogobius</taxon>
    </lineage>
</organism>
<accession>A0AAW0P8T3</accession>